<evidence type="ECO:0000313" key="5">
    <source>
        <dbReference type="EMBL" id="CQR51898.1"/>
    </source>
</evidence>
<dbReference type="InterPro" id="IPR036849">
    <property type="entry name" value="Enolase-like_C_sf"/>
</dbReference>
<evidence type="ECO:0000256" key="3">
    <source>
        <dbReference type="ARBA" id="ARBA00022842"/>
    </source>
</evidence>
<comment type="cofactor">
    <cofactor evidence="1">
        <name>Mg(2+)</name>
        <dbReference type="ChEBI" id="CHEBI:18420"/>
    </cofactor>
</comment>
<evidence type="ECO:0000256" key="2">
    <source>
        <dbReference type="ARBA" id="ARBA00022723"/>
    </source>
</evidence>
<reference evidence="6" key="1">
    <citation type="submission" date="2015-03" db="EMBL/GenBank/DDBJ databases">
        <authorList>
            <person name="Urmite Genomes"/>
        </authorList>
    </citation>
    <scope>NUCLEOTIDE SEQUENCE [LARGE SCALE GENOMIC DNA]</scope>
    <source>
        <strain evidence="6">Arc-Hr</strain>
    </source>
</reference>
<dbReference type="AlphaFoldDB" id="A0A0D6JUZ8"/>
<evidence type="ECO:0000313" key="6">
    <source>
        <dbReference type="Proteomes" id="UP000198902"/>
    </source>
</evidence>
<dbReference type="InterPro" id="IPR018110">
    <property type="entry name" value="Mandel_Rmase/mucon_lact_enz_CS"/>
</dbReference>
<feature type="domain" description="Mandelate racemase/muconate lactonizing enzyme C-terminal" evidence="4">
    <location>
        <begin position="145"/>
        <end position="246"/>
    </location>
</feature>
<dbReference type="EMBL" id="CSTE01000003">
    <property type="protein sequence ID" value="CQR51898.1"/>
    <property type="molecule type" value="Genomic_DNA"/>
</dbReference>
<dbReference type="Gene3D" id="3.20.20.120">
    <property type="entry name" value="Enolase-like C-terminal domain"/>
    <property type="match status" value="1"/>
</dbReference>
<dbReference type="GO" id="GO:0016836">
    <property type="term" value="F:hydro-lyase activity"/>
    <property type="evidence" value="ECO:0007669"/>
    <property type="project" value="TreeGrafter"/>
</dbReference>
<dbReference type="InterPro" id="IPR029065">
    <property type="entry name" value="Enolase_C-like"/>
</dbReference>
<dbReference type="Gene3D" id="3.30.390.10">
    <property type="entry name" value="Enolase-like, N-terminal domain"/>
    <property type="match status" value="1"/>
</dbReference>
<dbReference type="SUPFAM" id="SSF51604">
    <property type="entry name" value="Enolase C-terminal domain-like"/>
    <property type="match status" value="1"/>
</dbReference>
<keyword evidence="6" id="KW-1185">Reference proteome</keyword>
<dbReference type="PANTHER" id="PTHR13794">
    <property type="entry name" value="ENOLASE SUPERFAMILY, MANDELATE RACEMASE"/>
    <property type="match status" value="1"/>
</dbReference>
<dbReference type="GO" id="GO:0000287">
    <property type="term" value="F:magnesium ion binding"/>
    <property type="evidence" value="ECO:0007669"/>
    <property type="project" value="TreeGrafter"/>
</dbReference>
<dbReference type="SMART" id="SM00922">
    <property type="entry name" value="MR_MLE"/>
    <property type="match status" value="1"/>
</dbReference>
<sequence length="376" mass="42033">MEISDIRTIRFSCESHIDPDEKGHGHPGEPRESTRTITHVVVDGGPDGYCRGGHEAANEFAKKHLVGENPLYREKLWQLLCRAERLNKGTLTDKRVAPIDCALWDIAGKDAGLPVYQLIGAARDSVPAYGSTMVGDDDPDGLGSPEAYADFAEELVAEGYQAVKLHTWMPPFGDDPERDIAACRAVRERVGDDIDLMLDAHHFYSRSEAKKIGKALEDLDFRWIEEPMDEHSMSSYEWLSNELDIAVVGPETAEGRMHTRAEWIKRDIADIIRVGVYDVGGITPALKAVGLCESFNIECEIHGRDAPNLQLLGTMAFPGRYYERGLLHPKHDYETYFPGLEHPPDEIDDNGVVELPQTPGLGYAFDWDYIDANRVE</sequence>
<dbReference type="Pfam" id="PF13378">
    <property type="entry name" value="MR_MLE_C"/>
    <property type="match status" value="1"/>
</dbReference>
<keyword evidence="3" id="KW-0460">Magnesium</keyword>
<dbReference type="SUPFAM" id="SSF54826">
    <property type="entry name" value="Enolase N-terminal domain-like"/>
    <property type="match status" value="1"/>
</dbReference>
<dbReference type="InterPro" id="IPR013341">
    <property type="entry name" value="Mandelate_racemase_N_dom"/>
</dbReference>
<dbReference type="OrthoDB" id="42605at2157"/>
<evidence type="ECO:0000256" key="1">
    <source>
        <dbReference type="ARBA" id="ARBA00001946"/>
    </source>
</evidence>
<name>A0A0D6JUZ8_9EURY</name>
<keyword evidence="2" id="KW-0479">Metal-binding</keyword>
<dbReference type="GO" id="GO:0009063">
    <property type="term" value="P:amino acid catabolic process"/>
    <property type="evidence" value="ECO:0007669"/>
    <property type="project" value="InterPro"/>
</dbReference>
<organism evidence="5 6">
    <name type="scientific">Haloferax massiliensis</name>
    <dbReference type="NCBI Taxonomy" id="1476858"/>
    <lineage>
        <taxon>Archaea</taxon>
        <taxon>Methanobacteriati</taxon>
        <taxon>Methanobacteriota</taxon>
        <taxon>Stenosarchaea group</taxon>
        <taxon>Halobacteria</taxon>
        <taxon>Halobacteriales</taxon>
        <taxon>Haloferacaceae</taxon>
        <taxon>Haloferax</taxon>
    </lineage>
</organism>
<evidence type="ECO:0000259" key="4">
    <source>
        <dbReference type="SMART" id="SM00922"/>
    </source>
</evidence>
<proteinExistence type="predicted"/>
<protein>
    <submittedName>
        <fullName evidence="5">Starvation-sensing protein RspA</fullName>
    </submittedName>
</protein>
<dbReference type="PROSITE" id="PS00909">
    <property type="entry name" value="MR_MLE_2"/>
    <property type="match status" value="1"/>
</dbReference>
<dbReference type="InterPro" id="IPR029017">
    <property type="entry name" value="Enolase-like_N"/>
</dbReference>
<dbReference type="Proteomes" id="UP000198902">
    <property type="component" value="Unassembled WGS sequence"/>
</dbReference>
<gene>
    <name evidence="5" type="primary">rspA_3</name>
    <name evidence="5" type="ORF">BN996_02878</name>
</gene>
<dbReference type="InterPro" id="IPR046945">
    <property type="entry name" value="RHMD-like"/>
</dbReference>
<dbReference type="PANTHER" id="PTHR13794:SF58">
    <property type="entry name" value="MITOCHONDRIAL ENOLASE SUPERFAMILY MEMBER 1"/>
    <property type="match status" value="1"/>
</dbReference>
<accession>A0A0D6JUZ8</accession>
<dbReference type="GO" id="GO:0016052">
    <property type="term" value="P:carbohydrate catabolic process"/>
    <property type="evidence" value="ECO:0007669"/>
    <property type="project" value="TreeGrafter"/>
</dbReference>
<dbReference type="InterPro" id="IPR013342">
    <property type="entry name" value="Mandelate_racemase_C"/>
</dbReference>
<dbReference type="Pfam" id="PF02746">
    <property type="entry name" value="MR_MLE_N"/>
    <property type="match status" value="1"/>
</dbReference>
<dbReference type="RefSeq" id="WP_089780146.1">
    <property type="nucleotide sequence ID" value="NZ_CABLRR010000003.1"/>
</dbReference>